<evidence type="ECO:0000256" key="4">
    <source>
        <dbReference type="ARBA" id="ARBA00022729"/>
    </source>
</evidence>
<feature type="chain" id="PRO_5044664174" description="glucan endo-1,3-beta-D-glucosidase" evidence="8">
    <location>
        <begin position="21"/>
        <end position="425"/>
    </location>
</feature>
<dbReference type="Pfam" id="PF00332">
    <property type="entry name" value="Glyco_hydro_17"/>
    <property type="match status" value="1"/>
</dbReference>
<feature type="signal peptide" evidence="8">
    <location>
        <begin position="1"/>
        <end position="20"/>
    </location>
</feature>
<dbReference type="Proteomes" id="UP000228380">
    <property type="component" value="Chromosome 2"/>
</dbReference>
<dbReference type="EC" id="3.2.1.39" evidence="3"/>
<name>A0A8B7D2J9_PHODC</name>
<dbReference type="InterPro" id="IPR044965">
    <property type="entry name" value="Glyco_hydro_17_plant"/>
</dbReference>
<protein>
    <recommendedName>
        <fullName evidence="3">glucan endo-1,3-beta-D-glucosidase</fullName>
        <ecNumber evidence="3">3.2.1.39</ecNumber>
    </recommendedName>
</protein>
<dbReference type="KEGG" id="pda:120109935"/>
<dbReference type="Gene3D" id="3.20.20.80">
    <property type="entry name" value="Glycosidases"/>
    <property type="match status" value="1"/>
</dbReference>
<evidence type="ECO:0000256" key="2">
    <source>
        <dbReference type="ARBA" id="ARBA00008773"/>
    </source>
</evidence>
<gene>
    <name evidence="10" type="primary">LOC103722917</name>
    <name evidence="11" type="synonym">LOC120109935</name>
</gene>
<dbReference type="InterPro" id="IPR017853">
    <property type="entry name" value="GH"/>
</dbReference>
<sequence>MSVHYLLPFVLALLLELVLRAPWCSATSASLVGVNYGRVANNLPSLEMVPRLVSSIGIGRVRLYDADPATIRAFASTGIELVVEIPDSSLPKVAADAGEALTWVQSNIQAYLPAVKIGFLTVGNEVLTSNNTALPPLLLPAMDNLHSALASLGLDRQIAVTTTHSLAILGDSYPPSTAAFRPDLLPLVSPILAFHARTGSPFFVNAYPYFAYKKDPSRVALDYALLQPGAAAVADQGSGLRYSNLLHAQVDAVYHAIAAAGTTKGVEVRVSETGWPSAGDADEAGATAENAAKYNGNLMKLVAEGKGTPLVPKVPLWAYVFALFNENLKPGPASERNYGLFKPDGTPAYQLGFTLDNSTIGGGGGGGRGGVGGGVGGGYDSSGDFSGASSSGYYGISAVATDEWLWRRSVDAVMASILFLLLKLF</sequence>
<reference evidence="10 11" key="2">
    <citation type="submission" date="2025-04" db="UniProtKB">
        <authorList>
            <consortium name="RefSeq"/>
        </authorList>
    </citation>
    <scope>IDENTIFICATION</scope>
    <source>
        <tissue evidence="10 11">Young leaves</tissue>
    </source>
</reference>
<dbReference type="KEGG" id="pda:103722917"/>
<evidence type="ECO:0000256" key="6">
    <source>
        <dbReference type="ARBA" id="ARBA00023295"/>
    </source>
</evidence>
<dbReference type="GO" id="GO:0042973">
    <property type="term" value="F:glucan endo-1,3-beta-D-glucosidase activity"/>
    <property type="evidence" value="ECO:0007669"/>
    <property type="project" value="UniProtKB-EC"/>
</dbReference>
<dbReference type="OrthoDB" id="77201at2759"/>
<comment type="catalytic activity">
    <reaction evidence="1">
        <text>Hydrolysis of (1-&gt;3)-beta-D-glucosidic linkages in (1-&gt;3)-beta-D-glucans.</text>
        <dbReference type="EC" id="3.2.1.39"/>
    </reaction>
</comment>
<dbReference type="RefSeq" id="XP_038979689.1">
    <property type="nucleotide sequence ID" value="XM_039123761.1"/>
</dbReference>
<dbReference type="GeneID" id="103722917"/>
<dbReference type="GO" id="GO:0005975">
    <property type="term" value="P:carbohydrate metabolic process"/>
    <property type="evidence" value="ECO:0007669"/>
    <property type="project" value="InterPro"/>
</dbReference>
<accession>A0A8B7D2J9</accession>
<dbReference type="PANTHER" id="PTHR32227">
    <property type="entry name" value="GLUCAN ENDO-1,3-BETA-GLUCOSIDASE BG1-RELATED-RELATED"/>
    <property type="match status" value="1"/>
</dbReference>
<keyword evidence="6" id="KW-0326">Glycosidase</keyword>
<evidence type="ECO:0000313" key="9">
    <source>
        <dbReference type="Proteomes" id="UP000228380"/>
    </source>
</evidence>
<dbReference type="AlphaFoldDB" id="A0A8B7D2J9"/>
<comment type="similarity">
    <text evidence="2 7">Belongs to the glycosyl hydrolase 17 family.</text>
</comment>
<evidence type="ECO:0000313" key="10">
    <source>
        <dbReference type="RefSeq" id="XP_008811870.1"/>
    </source>
</evidence>
<dbReference type="RefSeq" id="XP_008811870.1">
    <property type="nucleotide sequence ID" value="XM_008813648.3"/>
</dbReference>
<dbReference type="FunFam" id="3.20.20.80:FF:000005">
    <property type="entry name" value="Glucan endo-1,3-beta-glucosidase 14"/>
    <property type="match status" value="1"/>
</dbReference>
<reference evidence="9" key="1">
    <citation type="journal article" date="2019" name="Nat. Commun.">
        <title>Genome-wide association mapping of date palm fruit traits.</title>
        <authorList>
            <person name="Hazzouri K.M."/>
            <person name="Gros-Balthazard M."/>
            <person name="Flowers J.M."/>
            <person name="Copetti D."/>
            <person name="Lemansour A."/>
            <person name="Lebrun M."/>
            <person name="Masmoudi K."/>
            <person name="Ferrand S."/>
            <person name="Dhar M.I."/>
            <person name="Fresquez Z.A."/>
            <person name="Rosas U."/>
            <person name="Zhang J."/>
            <person name="Talag J."/>
            <person name="Lee S."/>
            <person name="Kudrna D."/>
            <person name="Powell R.F."/>
            <person name="Leitch I.J."/>
            <person name="Krueger R.R."/>
            <person name="Wing R.A."/>
            <person name="Amiri K.M.A."/>
            <person name="Purugganan M.D."/>
        </authorList>
    </citation>
    <scope>NUCLEOTIDE SEQUENCE [LARGE SCALE GENOMIC DNA]</scope>
    <source>
        <strain evidence="9">cv. Khalas</strain>
    </source>
</reference>
<keyword evidence="5" id="KW-0378">Hydrolase</keyword>
<proteinExistence type="inferred from homology"/>
<keyword evidence="4 8" id="KW-0732">Signal</keyword>
<dbReference type="InterPro" id="IPR000490">
    <property type="entry name" value="Glyco_hydro_17"/>
</dbReference>
<evidence type="ECO:0000313" key="11">
    <source>
        <dbReference type="RefSeq" id="XP_038979689.1"/>
    </source>
</evidence>
<keyword evidence="9" id="KW-1185">Reference proteome</keyword>
<evidence type="ECO:0000256" key="5">
    <source>
        <dbReference type="ARBA" id="ARBA00022801"/>
    </source>
</evidence>
<organism evidence="9 10">
    <name type="scientific">Phoenix dactylifera</name>
    <name type="common">Date palm</name>
    <dbReference type="NCBI Taxonomy" id="42345"/>
    <lineage>
        <taxon>Eukaryota</taxon>
        <taxon>Viridiplantae</taxon>
        <taxon>Streptophyta</taxon>
        <taxon>Embryophyta</taxon>
        <taxon>Tracheophyta</taxon>
        <taxon>Spermatophyta</taxon>
        <taxon>Magnoliopsida</taxon>
        <taxon>Liliopsida</taxon>
        <taxon>Arecaceae</taxon>
        <taxon>Coryphoideae</taxon>
        <taxon>Phoeniceae</taxon>
        <taxon>Phoenix</taxon>
    </lineage>
</organism>
<evidence type="ECO:0000256" key="3">
    <source>
        <dbReference type="ARBA" id="ARBA00012780"/>
    </source>
</evidence>
<dbReference type="SUPFAM" id="SSF51445">
    <property type="entry name" value="(Trans)glycosidases"/>
    <property type="match status" value="1"/>
</dbReference>
<evidence type="ECO:0000256" key="8">
    <source>
        <dbReference type="SAM" id="SignalP"/>
    </source>
</evidence>
<evidence type="ECO:0000256" key="7">
    <source>
        <dbReference type="RuleBase" id="RU004335"/>
    </source>
</evidence>
<evidence type="ECO:0000256" key="1">
    <source>
        <dbReference type="ARBA" id="ARBA00000382"/>
    </source>
</evidence>